<sequence length="151" mass="16709">MQRGFILGDRRLGAFALLQVIAQRGLFHRQGSLGLMHPLFIDAIVYLEQHLARLDNREIFDVDGGDIAVDLRANKGGLPAHIGVVGKLAMASERRQLPGVEDHQHADEAYRRGGKNGNHANIIPGVGLLFGRILLTHNDSRDEMMIIICCR</sequence>
<comment type="caution">
    <text evidence="1">The sequence shown here is derived from an EMBL/GenBank/DDBJ whole genome shotgun (WGS) entry which is preliminary data.</text>
</comment>
<accession>A0A919HR81</accession>
<dbReference type="EMBL" id="BNFF01000001">
    <property type="protein sequence ID" value="GHK52013.1"/>
    <property type="molecule type" value="Genomic_DNA"/>
</dbReference>
<gene>
    <name evidence="1" type="ORF">KPZU09_17490</name>
</gene>
<organism evidence="1 2">
    <name type="scientific">Klebsiella pneumoniae</name>
    <dbReference type="NCBI Taxonomy" id="573"/>
    <lineage>
        <taxon>Bacteria</taxon>
        <taxon>Pseudomonadati</taxon>
        <taxon>Pseudomonadota</taxon>
        <taxon>Gammaproteobacteria</taxon>
        <taxon>Enterobacterales</taxon>
        <taxon>Enterobacteriaceae</taxon>
        <taxon>Klebsiella/Raoultella group</taxon>
        <taxon>Klebsiella</taxon>
        <taxon>Klebsiella pneumoniae complex</taxon>
    </lineage>
</organism>
<protein>
    <submittedName>
        <fullName evidence="1">Uncharacterized protein</fullName>
    </submittedName>
</protein>
<reference evidence="1" key="1">
    <citation type="submission" date="2020-10" db="EMBL/GenBank/DDBJ databases">
        <title>Genome Sequence of ESBL Producing Zambian Clinical Strains.</title>
        <authorList>
            <person name="Shawa M."/>
            <person name="Furuta Y."/>
            <person name="Simbotwe M."/>
            <person name="Mulenga E."/>
            <person name="Mubanga M."/>
            <person name="Mulenga G."/>
            <person name="Kaile C."/>
            <person name="Zorigt T."/>
            <person name="Hang'ombe B."/>
            <person name="Higashi H."/>
        </authorList>
    </citation>
    <scope>NUCLEOTIDE SEQUENCE</scope>
    <source>
        <strain evidence="1">Zam_UTH_09</strain>
    </source>
</reference>
<dbReference type="AlphaFoldDB" id="A0A919HR81"/>
<name>A0A919HR81_KLEPN</name>
<evidence type="ECO:0000313" key="2">
    <source>
        <dbReference type="Proteomes" id="UP000655094"/>
    </source>
</evidence>
<dbReference type="Proteomes" id="UP000655094">
    <property type="component" value="Unassembled WGS sequence"/>
</dbReference>
<proteinExistence type="predicted"/>
<evidence type="ECO:0000313" key="1">
    <source>
        <dbReference type="EMBL" id="GHK52013.1"/>
    </source>
</evidence>